<evidence type="ECO:0000313" key="5">
    <source>
        <dbReference type="Proteomes" id="UP000886740"/>
    </source>
</evidence>
<dbReference type="Pfam" id="PF21307">
    <property type="entry name" value="Glyco_hydro_95_C"/>
    <property type="match status" value="1"/>
</dbReference>
<dbReference type="InterPro" id="IPR012341">
    <property type="entry name" value="6hp_glycosidase-like_sf"/>
</dbReference>
<dbReference type="PANTHER" id="PTHR31084">
    <property type="entry name" value="ALPHA-L-FUCOSIDASE 2"/>
    <property type="match status" value="1"/>
</dbReference>
<protein>
    <submittedName>
        <fullName evidence="4">Glycoside hydrolase family 95 protein</fullName>
    </submittedName>
</protein>
<feature type="domain" description="Alpha fucosidase A-like C-terminal" evidence="2">
    <location>
        <begin position="716"/>
        <end position="802"/>
    </location>
</feature>
<dbReference type="Gene3D" id="2.70.98.50">
    <property type="entry name" value="putative glycoside hydrolase family protein from bacillus halodurans"/>
    <property type="match status" value="1"/>
</dbReference>
<reference evidence="4" key="1">
    <citation type="journal article" date="2021" name="PeerJ">
        <title>Extensive microbial diversity within the chicken gut microbiome revealed by metagenomics and culture.</title>
        <authorList>
            <person name="Gilroy R."/>
            <person name="Ravi A."/>
            <person name="Getino M."/>
            <person name="Pursley I."/>
            <person name="Horton D.L."/>
            <person name="Alikhan N.F."/>
            <person name="Baker D."/>
            <person name="Gharbi K."/>
            <person name="Hall N."/>
            <person name="Watson M."/>
            <person name="Adriaenssens E.M."/>
            <person name="Foster-Nyarko E."/>
            <person name="Jarju S."/>
            <person name="Secka A."/>
            <person name="Antonio M."/>
            <person name="Oren A."/>
            <person name="Chaudhuri R.R."/>
            <person name="La Ragione R."/>
            <person name="Hildebrand F."/>
            <person name="Pallen M.J."/>
        </authorList>
    </citation>
    <scope>NUCLEOTIDE SEQUENCE</scope>
    <source>
        <strain evidence="4">ChiGjej6B6-14162</strain>
    </source>
</reference>
<dbReference type="SUPFAM" id="SSF48208">
    <property type="entry name" value="Six-hairpin glycosidases"/>
    <property type="match status" value="1"/>
</dbReference>
<dbReference type="Proteomes" id="UP000886740">
    <property type="component" value="Unassembled WGS sequence"/>
</dbReference>
<evidence type="ECO:0000259" key="2">
    <source>
        <dbReference type="Pfam" id="PF21307"/>
    </source>
</evidence>
<name>A0A9D1X897_9BACT</name>
<evidence type="ECO:0000259" key="1">
    <source>
        <dbReference type="Pfam" id="PF14498"/>
    </source>
</evidence>
<accession>A0A9D1X897</accession>
<dbReference type="InterPro" id="IPR008928">
    <property type="entry name" value="6-hairpin_glycosidase_sf"/>
</dbReference>
<evidence type="ECO:0000259" key="3">
    <source>
        <dbReference type="Pfam" id="PF22124"/>
    </source>
</evidence>
<dbReference type="PIRSF" id="PIRSF007663">
    <property type="entry name" value="UCP007663"/>
    <property type="match status" value="1"/>
</dbReference>
<dbReference type="Pfam" id="PF14498">
    <property type="entry name" value="Glyco_hyd_65N_2"/>
    <property type="match status" value="1"/>
</dbReference>
<dbReference type="GO" id="GO:0004560">
    <property type="term" value="F:alpha-L-fucosidase activity"/>
    <property type="evidence" value="ECO:0007669"/>
    <property type="project" value="InterPro"/>
</dbReference>
<feature type="domain" description="Glycosyl hydrolase family 95 catalytic" evidence="3">
    <location>
        <begin position="302"/>
        <end position="714"/>
    </location>
</feature>
<dbReference type="GO" id="GO:0005975">
    <property type="term" value="P:carbohydrate metabolic process"/>
    <property type="evidence" value="ECO:0007669"/>
    <property type="project" value="InterPro"/>
</dbReference>
<proteinExistence type="predicted"/>
<dbReference type="PANTHER" id="PTHR31084:SF0">
    <property type="entry name" value="ALPHA-L-FUCOSIDASE 2"/>
    <property type="match status" value="1"/>
</dbReference>
<dbReference type="InterPro" id="IPR054363">
    <property type="entry name" value="GH95_cat"/>
</dbReference>
<dbReference type="InterPro" id="IPR016518">
    <property type="entry name" value="Alpha-L-fucosidase"/>
</dbReference>
<sequence>MRIGNWILAGLAVWILVGCSKLEKRLTVDESYFFDRPARIWEETLPLGNGRIGLMPDGGIDRESWLLNEISLWSGSPQVTDNPSAYYSLGQIRRLLFEGRNDEAQKLMYQTFVCKGTGSNYGDGANAPYGSYQLFGYLTANFTYSDSSDSVRNYQRRLDLGDAIATTSFVRRGTTYERHSFTSFADDIGVIHLVADMDRMLSFDLGLSRLEHAHVFIDGNDLAMDGQLPDGVDTTACRGMRFASRVRVLLPKGGNLMRSDTSLMVRDASEVLLLVSMGTDYWDKAGFESEVKAKLDKAATKSYATLRREHLEAYRALFGRVSLELPSSGREEWPIDRRLAAFKDGSEDPSLAALYFQFGRYLLISSTRPGSLPPNLQGLWCNTIHTPWNGDYHLNINLQMNHWPAEVTNLSELHLPLTDWILSQVPSGERTAKAFYNARGWVTHILGNVWGFTAPGEHPSWGATNTSAAWLCAHLYQHYQFTRDTAYLRQVYPAMRGAALFFVDMLTRDPRTKYYVTAPTTSPENQFRMANDSVVSVCAGSTMDNQILRELFSNTIEAARLLGQDSALVVALEEKRSGLMPTTIGPDGRIMEWLEPYEEVEPTHRHVSHLYGLYPGNEITVDQTPELAEAARKSLLVRGDQSTGWSMAWKINFWARLRDGDHAYKLLADLLTPCVDPTTGESKGGGSFPNLFCGHPPFQIDGNFGGTAGIAEMLLQSHEGVIEILPALPTAWSSGSFKGLKVRGGGEVSARWKDSEILEVVVRAVVPGTFRIKLPDGNREFSLRKDSKAISLPVVDGLLSVDLMAGEELVLKY</sequence>
<dbReference type="InterPro" id="IPR027414">
    <property type="entry name" value="GH95_N_dom"/>
</dbReference>
<dbReference type="EMBL" id="DXEL01000047">
    <property type="protein sequence ID" value="HIX74688.1"/>
    <property type="molecule type" value="Genomic_DNA"/>
</dbReference>
<evidence type="ECO:0000313" key="4">
    <source>
        <dbReference type="EMBL" id="HIX74688.1"/>
    </source>
</evidence>
<dbReference type="Gene3D" id="1.50.10.10">
    <property type="match status" value="1"/>
</dbReference>
<dbReference type="PROSITE" id="PS51257">
    <property type="entry name" value="PROKAR_LIPOPROTEIN"/>
    <property type="match status" value="1"/>
</dbReference>
<reference evidence="4" key="2">
    <citation type="submission" date="2021-04" db="EMBL/GenBank/DDBJ databases">
        <authorList>
            <person name="Gilroy R."/>
        </authorList>
    </citation>
    <scope>NUCLEOTIDE SEQUENCE</scope>
    <source>
        <strain evidence="4">ChiGjej6B6-14162</strain>
    </source>
</reference>
<gene>
    <name evidence="4" type="ORF">H9977_06630</name>
</gene>
<organism evidence="4 5">
    <name type="scientific">Candidatus Parabacteroides intestinipullorum</name>
    <dbReference type="NCBI Taxonomy" id="2838723"/>
    <lineage>
        <taxon>Bacteria</taxon>
        <taxon>Pseudomonadati</taxon>
        <taxon>Bacteroidota</taxon>
        <taxon>Bacteroidia</taxon>
        <taxon>Bacteroidales</taxon>
        <taxon>Tannerellaceae</taxon>
        <taxon>Parabacteroides</taxon>
    </lineage>
</organism>
<dbReference type="AlphaFoldDB" id="A0A9D1X897"/>
<feature type="domain" description="Glycosyl hydrolase family 95 N-terminal" evidence="1">
    <location>
        <begin position="34"/>
        <end position="281"/>
    </location>
</feature>
<comment type="caution">
    <text evidence="4">The sequence shown here is derived from an EMBL/GenBank/DDBJ whole genome shotgun (WGS) entry which is preliminary data.</text>
</comment>
<dbReference type="InterPro" id="IPR049053">
    <property type="entry name" value="AFCA-like_C"/>
</dbReference>
<keyword evidence="4" id="KW-0378">Hydrolase</keyword>
<dbReference type="Pfam" id="PF22124">
    <property type="entry name" value="Glyco_hydro_95_cat"/>
    <property type="match status" value="1"/>
</dbReference>